<feature type="transmembrane region" description="Helical" evidence="1">
    <location>
        <begin position="139"/>
        <end position="160"/>
    </location>
</feature>
<keyword evidence="1" id="KW-0812">Transmembrane</keyword>
<proteinExistence type="predicted"/>
<evidence type="ECO:0000256" key="1">
    <source>
        <dbReference type="SAM" id="Phobius"/>
    </source>
</evidence>
<keyword evidence="1" id="KW-0472">Membrane</keyword>
<accession>A0ABX6YHW9</accession>
<feature type="transmembrane region" description="Helical" evidence="1">
    <location>
        <begin position="107"/>
        <end position="127"/>
    </location>
</feature>
<dbReference type="EMBL" id="CP061169">
    <property type="protein sequence ID" value="QPZ38011.1"/>
    <property type="molecule type" value="Genomic_DNA"/>
</dbReference>
<keyword evidence="3" id="KW-1185">Reference proteome</keyword>
<evidence type="ECO:0000313" key="2">
    <source>
        <dbReference type="EMBL" id="QPZ38011.1"/>
    </source>
</evidence>
<keyword evidence="1" id="KW-1133">Transmembrane helix</keyword>
<protein>
    <submittedName>
        <fullName evidence="2">Uncharacterized protein</fullName>
    </submittedName>
</protein>
<gene>
    <name evidence="2" type="ORF">HCR76_14590</name>
</gene>
<evidence type="ECO:0000313" key="3">
    <source>
        <dbReference type="Proteomes" id="UP000662814"/>
    </source>
</evidence>
<sequence>MTALEPRSVTHPRSNLIPNTPIVRAFSGLATLGSGLVHFAIAPQQSILFVILLAIIATSELILALGILGHRIRVTAAAAIFVSAPTVVWALLALVTDEAGSLPLGPMLTAAALGLFAALLLATSHRLHASRGTAARPWTFAAALVVGAAILPIVAIPAIVEAQYPSSGQPAHSYPNEHHHH</sequence>
<reference evidence="2 3" key="1">
    <citation type="submission" date="2020-12" db="EMBL/GenBank/DDBJ databases">
        <title>Microbacterium sp. HY060.</title>
        <authorList>
            <person name="Zhou J."/>
        </authorList>
    </citation>
    <scope>NUCLEOTIDE SEQUENCE [LARGE SCALE GENOMIC DNA]</scope>
    <source>
        <strain evidence="2 3">HY60</strain>
    </source>
</reference>
<dbReference type="RefSeq" id="WP_166987715.1">
    <property type="nucleotide sequence ID" value="NZ_CP061169.1"/>
</dbReference>
<feature type="transmembrane region" description="Helical" evidence="1">
    <location>
        <begin position="21"/>
        <end position="41"/>
    </location>
</feature>
<name>A0ABX6YHW9_9MICO</name>
<organism evidence="2 3">
    <name type="scientific">Paramicrobacterium chengjingii</name>
    <dbReference type="NCBI Taxonomy" id="2769067"/>
    <lineage>
        <taxon>Bacteria</taxon>
        <taxon>Bacillati</taxon>
        <taxon>Actinomycetota</taxon>
        <taxon>Actinomycetes</taxon>
        <taxon>Micrococcales</taxon>
        <taxon>Microbacteriaceae</taxon>
        <taxon>Paramicrobacterium</taxon>
    </lineage>
</organism>
<dbReference type="Proteomes" id="UP000662814">
    <property type="component" value="Chromosome"/>
</dbReference>
<feature type="transmembrane region" description="Helical" evidence="1">
    <location>
        <begin position="75"/>
        <end position="95"/>
    </location>
</feature>
<feature type="transmembrane region" description="Helical" evidence="1">
    <location>
        <begin position="47"/>
        <end position="68"/>
    </location>
</feature>